<keyword evidence="1" id="KW-1133">Transmembrane helix</keyword>
<reference evidence="2" key="1">
    <citation type="submission" date="2023-03" db="EMBL/GenBank/DDBJ databases">
        <title>Massive genome expansion in bonnet fungi (Mycena s.s.) driven by repeated elements and novel gene families across ecological guilds.</title>
        <authorList>
            <consortium name="Lawrence Berkeley National Laboratory"/>
            <person name="Harder C.B."/>
            <person name="Miyauchi S."/>
            <person name="Viragh M."/>
            <person name="Kuo A."/>
            <person name="Thoen E."/>
            <person name="Andreopoulos B."/>
            <person name="Lu D."/>
            <person name="Skrede I."/>
            <person name="Drula E."/>
            <person name="Henrissat B."/>
            <person name="Morin E."/>
            <person name="Kohler A."/>
            <person name="Barry K."/>
            <person name="LaButti K."/>
            <person name="Morin E."/>
            <person name="Salamov A."/>
            <person name="Lipzen A."/>
            <person name="Mereny Z."/>
            <person name="Hegedus B."/>
            <person name="Baldrian P."/>
            <person name="Stursova M."/>
            <person name="Weitz H."/>
            <person name="Taylor A."/>
            <person name="Grigoriev I.V."/>
            <person name="Nagy L.G."/>
            <person name="Martin F."/>
            <person name="Kauserud H."/>
        </authorList>
    </citation>
    <scope>NUCLEOTIDE SEQUENCE</scope>
    <source>
        <strain evidence="2">CBHHK182m</strain>
    </source>
</reference>
<name>A0AAD7NUY8_9AGAR</name>
<proteinExistence type="predicted"/>
<evidence type="ECO:0000313" key="3">
    <source>
        <dbReference type="Proteomes" id="UP001215598"/>
    </source>
</evidence>
<feature type="transmembrane region" description="Helical" evidence="1">
    <location>
        <begin position="157"/>
        <end position="178"/>
    </location>
</feature>
<dbReference type="AlphaFoldDB" id="A0AAD7NUY8"/>
<keyword evidence="1" id="KW-0472">Membrane</keyword>
<keyword evidence="3" id="KW-1185">Reference proteome</keyword>
<organism evidence="2 3">
    <name type="scientific">Mycena metata</name>
    <dbReference type="NCBI Taxonomy" id="1033252"/>
    <lineage>
        <taxon>Eukaryota</taxon>
        <taxon>Fungi</taxon>
        <taxon>Dikarya</taxon>
        <taxon>Basidiomycota</taxon>
        <taxon>Agaricomycotina</taxon>
        <taxon>Agaricomycetes</taxon>
        <taxon>Agaricomycetidae</taxon>
        <taxon>Agaricales</taxon>
        <taxon>Marasmiineae</taxon>
        <taxon>Mycenaceae</taxon>
        <taxon>Mycena</taxon>
    </lineage>
</organism>
<protein>
    <submittedName>
        <fullName evidence="2">Uncharacterized protein</fullName>
    </submittedName>
</protein>
<gene>
    <name evidence="2" type="ORF">B0H16DRAFT_1506056</name>
</gene>
<feature type="transmembrane region" description="Helical" evidence="1">
    <location>
        <begin position="46"/>
        <end position="64"/>
    </location>
</feature>
<evidence type="ECO:0000256" key="1">
    <source>
        <dbReference type="SAM" id="Phobius"/>
    </source>
</evidence>
<dbReference type="EMBL" id="JARKIB010000009">
    <property type="protein sequence ID" value="KAJ7776251.1"/>
    <property type="molecule type" value="Genomic_DNA"/>
</dbReference>
<evidence type="ECO:0000313" key="2">
    <source>
        <dbReference type="EMBL" id="KAJ7776251.1"/>
    </source>
</evidence>
<sequence length="320" mass="35416">MSSSVLAAGLIQAFLELTLYGVYFVVFSTVFYLFCHSPGLTKRPKIFVFLALVVQFLAITAHWINTMYGTYLPFVKIGGGPEAEQFYRTLGRPTLKTHILLTEMTNTLTDCLVIHRLYVVWEYKLSIVAFPLLLLVVQIVGGIGSICGIFTQTQANFHAWSFGWVTANLVASLAISGYSTGMMSFKILNLSRMFQKFAFPFSEGHRSSGRHRLTSILVIMSESAALQTAMNLALLLVLQITAALEPNFVLKGIQAVVLGMSTVLIHARIRLGWTGETSSSHVSTTTATNPSTIDFTVGVERTRDVEETAEETELGYYTRK</sequence>
<accession>A0AAD7NUY8</accession>
<comment type="caution">
    <text evidence="2">The sequence shown here is derived from an EMBL/GenBank/DDBJ whole genome shotgun (WGS) entry which is preliminary data.</text>
</comment>
<keyword evidence="1" id="KW-0812">Transmembrane</keyword>
<feature type="transmembrane region" description="Helical" evidence="1">
    <location>
        <begin position="6"/>
        <end position="34"/>
    </location>
</feature>
<feature type="transmembrane region" description="Helical" evidence="1">
    <location>
        <begin position="128"/>
        <end position="151"/>
    </location>
</feature>
<dbReference type="Proteomes" id="UP001215598">
    <property type="component" value="Unassembled WGS sequence"/>
</dbReference>